<evidence type="ECO:0000313" key="2">
    <source>
        <dbReference type="Proteomes" id="UP000013911"/>
    </source>
</evidence>
<comment type="caution">
    <text evidence="1">The sequence shown here is derived from an EMBL/GenBank/DDBJ whole genome shotgun (WGS) entry which is preliminary data.</text>
</comment>
<proteinExistence type="predicted"/>
<sequence length="140" mass="16261">MTIINLMQAYELDKLSKLGLTDEEIVRTLQSGDVTVWQEKVPQFEFHETQTLFQEGEHSFLDALHGNYRVKYVTLPGIQRLLQLRFQLEEGDDYQLLETGIQYLSCNEEIVTKLQHMLSANWHLSKHVDGTYSIFVKSLG</sequence>
<gene>
    <name evidence="1" type="ORF">H131_11973</name>
</gene>
<dbReference type="AlphaFoldDB" id="R7ZDS9"/>
<dbReference type="OrthoDB" id="2648027at2"/>
<dbReference type="eggNOG" id="ENOG50332XW">
    <property type="taxonomic scope" value="Bacteria"/>
</dbReference>
<dbReference type="PATRIC" id="fig|1285586.5.peg.2437"/>
<evidence type="ECO:0000313" key="1">
    <source>
        <dbReference type="EMBL" id="EON72292.1"/>
    </source>
</evidence>
<protein>
    <submittedName>
        <fullName evidence="1">Uncharacterized protein</fullName>
    </submittedName>
</protein>
<reference evidence="1 2" key="1">
    <citation type="submission" date="2013-04" db="EMBL/GenBank/DDBJ databases">
        <title>Draft genome of the heavy metal tolerant bacterium Lysinibacillus sphaericus strain OT4b.31.</title>
        <authorList>
            <person name="Pena-Montenegro T.D."/>
            <person name="Dussan J."/>
        </authorList>
    </citation>
    <scope>NUCLEOTIDE SEQUENCE [LARGE SCALE GENOMIC DNA]</scope>
    <source>
        <strain evidence="1 2">OT4b.31</strain>
    </source>
</reference>
<accession>R7ZDS9</accession>
<dbReference type="RefSeq" id="WP_010859337.1">
    <property type="nucleotide sequence ID" value="NZ_KB933398.1"/>
</dbReference>
<dbReference type="Proteomes" id="UP000013911">
    <property type="component" value="Unassembled WGS sequence"/>
</dbReference>
<name>R7ZDS9_LYSSH</name>
<dbReference type="HOGENOM" id="CLU_156604_0_0_9"/>
<organism evidence="1 2">
    <name type="scientific">Lysinibacillus sphaericus OT4b.31</name>
    <dbReference type="NCBI Taxonomy" id="1285586"/>
    <lineage>
        <taxon>Bacteria</taxon>
        <taxon>Bacillati</taxon>
        <taxon>Bacillota</taxon>
        <taxon>Bacilli</taxon>
        <taxon>Bacillales</taxon>
        <taxon>Bacillaceae</taxon>
        <taxon>Lysinibacillus</taxon>
    </lineage>
</organism>
<dbReference type="EMBL" id="AQPX01000018">
    <property type="protein sequence ID" value="EON72292.1"/>
    <property type="molecule type" value="Genomic_DNA"/>
</dbReference>